<evidence type="ECO:0000256" key="3">
    <source>
        <dbReference type="ARBA" id="ARBA00022471"/>
    </source>
</evidence>
<dbReference type="OrthoDB" id="1900999at2759"/>
<proteinExistence type="inferred from homology"/>
<gene>
    <name evidence="7" type="ORF">HRI_004032800</name>
</gene>
<dbReference type="GO" id="GO:0005576">
    <property type="term" value="C:extracellular region"/>
    <property type="evidence" value="ECO:0007669"/>
    <property type="project" value="UniProtKB-SubCell"/>
</dbReference>
<comment type="subcellular location">
    <subcellularLocation>
        <location evidence="1 6">Secreted</location>
    </subcellularLocation>
</comment>
<name>A0A9W7IW03_HIBTR</name>
<keyword evidence="8" id="KW-1185">Reference proteome</keyword>
<evidence type="ECO:0000256" key="4">
    <source>
        <dbReference type="ARBA" id="ARBA00022525"/>
    </source>
</evidence>
<comment type="similarity">
    <text evidence="2 6">Belongs to the plant self-incompatibility (S1) protein family.</text>
</comment>
<evidence type="ECO:0000313" key="7">
    <source>
        <dbReference type="EMBL" id="GMJ03636.1"/>
    </source>
</evidence>
<dbReference type="Proteomes" id="UP001165190">
    <property type="component" value="Unassembled WGS sequence"/>
</dbReference>
<feature type="chain" id="PRO_5041017343" description="S-protein homolog" evidence="6">
    <location>
        <begin position="22"/>
        <end position="129"/>
    </location>
</feature>
<dbReference type="InterPro" id="IPR010264">
    <property type="entry name" value="Self-incomp_S1"/>
</dbReference>
<dbReference type="Pfam" id="PF05938">
    <property type="entry name" value="Self-incomp_S1"/>
    <property type="match status" value="1"/>
</dbReference>
<protein>
    <recommendedName>
        <fullName evidence="6">S-protein homolog</fullName>
    </recommendedName>
</protein>
<evidence type="ECO:0000256" key="2">
    <source>
        <dbReference type="ARBA" id="ARBA00005581"/>
    </source>
</evidence>
<evidence type="ECO:0000313" key="8">
    <source>
        <dbReference type="Proteomes" id="UP001165190"/>
    </source>
</evidence>
<feature type="signal peptide" evidence="6">
    <location>
        <begin position="1"/>
        <end position="21"/>
    </location>
</feature>
<comment type="caution">
    <text evidence="7">The sequence shown here is derived from an EMBL/GenBank/DDBJ whole genome shotgun (WGS) entry which is preliminary data.</text>
</comment>
<dbReference type="EMBL" id="BSYR01000037">
    <property type="protein sequence ID" value="GMJ03636.1"/>
    <property type="molecule type" value="Genomic_DNA"/>
</dbReference>
<dbReference type="PANTHER" id="PTHR31232:SF43">
    <property type="entry name" value="S-PROTEIN HOMOLOG 29-RELATED"/>
    <property type="match status" value="1"/>
</dbReference>
<keyword evidence="3 6" id="KW-0713">Self-incompatibility</keyword>
<evidence type="ECO:0000256" key="5">
    <source>
        <dbReference type="ARBA" id="ARBA00022729"/>
    </source>
</evidence>
<sequence length="129" mass="14972">MNPLSITCFLHLLLLSVVTDAFSLLPRKAHVSVYNDLGSGTDLIVHCKSKDNDIGEQHLGYGNYFEFSFRPSIFQNTLFHCTFQWNGITHWFDIYVEMRDKPLCRECVWNIKADGPCLTNYDLCLPWYS</sequence>
<keyword evidence="4 6" id="KW-0964">Secreted</keyword>
<organism evidence="7 8">
    <name type="scientific">Hibiscus trionum</name>
    <name type="common">Flower of an hour</name>
    <dbReference type="NCBI Taxonomy" id="183268"/>
    <lineage>
        <taxon>Eukaryota</taxon>
        <taxon>Viridiplantae</taxon>
        <taxon>Streptophyta</taxon>
        <taxon>Embryophyta</taxon>
        <taxon>Tracheophyta</taxon>
        <taxon>Spermatophyta</taxon>
        <taxon>Magnoliopsida</taxon>
        <taxon>eudicotyledons</taxon>
        <taxon>Gunneridae</taxon>
        <taxon>Pentapetalae</taxon>
        <taxon>rosids</taxon>
        <taxon>malvids</taxon>
        <taxon>Malvales</taxon>
        <taxon>Malvaceae</taxon>
        <taxon>Malvoideae</taxon>
        <taxon>Hibiscus</taxon>
    </lineage>
</organism>
<reference evidence="7" key="1">
    <citation type="submission" date="2023-05" db="EMBL/GenBank/DDBJ databases">
        <title>Genome and transcriptome analyses reveal genes involved in the formation of fine ridges on petal epidermal cells in Hibiscus trionum.</title>
        <authorList>
            <person name="Koshimizu S."/>
            <person name="Masuda S."/>
            <person name="Ishii T."/>
            <person name="Shirasu K."/>
            <person name="Hoshino A."/>
            <person name="Arita M."/>
        </authorList>
    </citation>
    <scope>NUCLEOTIDE SEQUENCE</scope>
    <source>
        <strain evidence="7">Hamamatsu line</strain>
    </source>
</reference>
<evidence type="ECO:0000256" key="6">
    <source>
        <dbReference type="RuleBase" id="RU367044"/>
    </source>
</evidence>
<keyword evidence="5 6" id="KW-0732">Signal</keyword>
<dbReference type="AlphaFoldDB" id="A0A9W7IW03"/>
<evidence type="ECO:0000256" key="1">
    <source>
        <dbReference type="ARBA" id="ARBA00004613"/>
    </source>
</evidence>
<dbReference type="GO" id="GO:0060320">
    <property type="term" value="P:rejection of self pollen"/>
    <property type="evidence" value="ECO:0007669"/>
    <property type="project" value="UniProtKB-KW"/>
</dbReference>
<dbReference type="PANTHER" id="PTHR31232">
    <property type="match status" value="1"/>
</dbReference>
<accession>A0A9W7IW03</accession>